<organism evidence="7">
    <name type="scientific">Daucus carota subsp. sativus</name>
    <name type="common">Carrot</name>
    <dbReference type="NCBI Taxonomy" id="79200"/>
    <lineage>
        <taxon>Eukaryota</taxon>
        <taxon>Viridiplantae</taxon>
        <taxon>Streptophyta</taxon>
        <taxon>Embryophyta</taxon>
        <taxon>Tracheophyta</taxon>
        <taxon>Spermatophyta</taxon>
        <taxon>Magnoliopsida</taxon>
        <taxon>eudicotyledons</taxon>
        <taxon>Gunneridae</taxon>
        <taxon>Pentapetalae</taxon>
        <taxon>asterids</taxon>
        <taxon>campanulids</taxon>
        <taxon>Apiales</taxon>
        <taxon>Apiaceae</taxon>
        <taxon>Apioideae</taxon>
        <taxon>Scandiceae</taxon>
        <taxon>Daucinae</taxon>
        <taxon>Daucus</taxon>
        <taxon>Daucus sect. Daucus</taxon>
    </lineage>
</organism>
<evidence type="ECO:0000313" key="9">
    <source>
        <dbReference type="Proteomes" id="UP000077755"/>
    </source>
</evidence>
<dbReference type="PANTHER" id="PTHR12565:SF431">
    <property type="entry name" value="TRANSCRIPTION FACTOR BHLH137"/>
    <property type="match status" value="1"/>
</dbReference>
<dbReference type="EMBL" id="CP093348">
    <property type="protein sequence ID" value="WOH05458.1"/>
    <property type="molecule type" value="Genomic_DNA"/>
</dbReference>
<proteinExistence type="predicted"/>
<dbReference type="Gramene" id="KZM91224">
    <property type="protein sequence ID" value="KZM91224"/>
    <property type="gene ID" value="DCAR_021411"/>
</dbReference>
<dbReference type="Pfam" id="PF00010">
    <property type="entry name" value="HLH"/>
    <property type="match status" value="1"/>
</dbReference>
<evidence type="ECO:0000259" key="6">
    <source>
        <dbReference type="PROSITE" id="PS50888"/>
    </source>
</evidence>
<keyword evidence="3" id="KW-0804">Transcription</keyword>
<dbReference type="Proteomes" id="UP000077755">
    <property type="component" value="Chromosome 6"/>
</dbReference>
<dbReference type="CDD" id="cd18919">
    <property type="entry name" value="bHLH_AtBPE_like"/>
    <property type="match status" value="1"/>
</dbReference>
<protein>
    <recommendedName>
        <fullName evidence="6">BHLH domain-containing protein</fullName>
    </recommendedName>
</protein>
<dbReference type="PROSITE" id="PS50888">
    <property type="entry name" value="BHLH"/>
    <property type="match status" value="1"/>
</dbReference>
<dbReference type="GO" id="GO:0005634">
    <property type="term" value="C:nucleus"/>
    <property type="evidence" value="ECO:0007669"/>
    <property type="project" value="UniProtKB-SubCell"/>
</dbReference>
<sequence>MAAFSYNNPALVDSTSFLFPNTPLLLPSYDNNNNDNIINNNGRICGFLGDINNSFPCFSQPFYPAAQGPLQEVSSLNVSSTTKVSSLSNSSSMVTDQNQNNMIPDSSLEPHKKRKSSSKFNSAQSKDTSEVIEKGKKQRRSRGGAEKKDEEINKNNNVEKGKEEKEGAPSGYIHVRARRGQATDSHSLAERVRREKISERMKMLQALVPGCDKVTGKALMLDEIINYVQSLQNQVEFLSMKLASMNPMFYDFGSDMETIMIKPESVSFEAQQADCSPPQFTTNTFTPANNYPLLDSSGSLLLQHGQMPEIPHQGNGQLSWDSNEHRQKIMSQSGFPNNLCSFH</sequence>
<dbReference type="Gene3D" id="4.10.280.10">
    <property type="entry name" value="Helix-loop-helix DNA-binding domain"/>
    <property type="match status" value="1"/>
</dbReference>
<accession>A0A164W358</accession>
<keyword evidence="4" id="KW-0539">Nucleus</keyword>
<dbReference type="InterPro" id="IPR024097">
    <property type="entry name" value="bHLH_ZIP_TF"/>
</dbReference>
<keyword evidence="9" id="KW-1185">Reference proteome</keyword>
<name>A0A164W358_DAUCS</name>
<dbReference type="InterPro" id="IPR036638">
    <property type="entry name" value="HLH_DNA-bd_sf"/>
</dbReference>
<dbReference type="STRING" id="79200.A0A164W358"/>
<evidence type="ECO:0000256" key="2">
    <source>
        <dbReference type="ARBA" id="ARBA00023015"/>
    </source>
</evidence>
<dbReference type="FunFam" id="4.10.280.10:FF:000002">
    <property type="entry name" value="Basic helix-loop-helix transcription factor"/>
    <property type="match status" value="1"/>
</dbReference>
<evidence type="ECO:0000256" key="4">
    <source>
        <dbReference type="ARBA" id="ARBA00023242"/>
    </source>
</evidence>
<dbReference type="OrthoDB" id="1928604at2759"/>
<feature type="compositionally biased region" description="Polar residues" evidence="5">
    <location>
        <begin position="93"/>
        <end position="104"/>
    </location>
</feature>
<dbReference type="OMA" id="QCRPNQA"/>
<evidence type="ECO:0000256" key="1">
    <source>
        <dbReference type="ARBA" id="ARBA00004123"/>
    </source>
</evidence>
<comment type="subcellular location">
    <subcellularLocation>
        <location evidence="1">Nucleus</location>
    </subcellularLocation>
</comment>
<dbReference type="AlphaFoldDB" id="A0A164W358"/>
<feature type="compositionally biased region" description="Basic and acidic residues" evidence="5">
    <location>
        <begin position="143"/>
        <end position="167"/>
    </location>
</feature>
<dbReference type="SMART" id="SM00353">
    <property type="entry name" value="HLH"/>
    <property type="match status" value="1"/>
</dbReference>
<evidence type="ECO:0000313" key="7">
    <source>
        <dbReference type="EMBL" id="KZM91224.1"/>
    </source>
</evidence>
<dbReference type="SUPFAM" id="SSF47459">
    <property type="entry name" value="HLH, helix-loop-helix DNA-binding domain"/>
    <property type="match status" value="1"/>
</dbReference>
<reference evidence="7" key="1">
    <citation type="journal article" date="2016" name="Nat. Genet.">
        <title>A high-quality carrot genome assembly provides new insights into carotenoid accumulation and asterid genome evolution.</title>
        <authorList>
            <person name="Iorizzo M."/>
            <person name="Ellison S."/>
            <person name="Senalik D."/>
            <person name="Zeng P."/>
            <person name="Satapoomin P."/>
            <person name="Huang J."/>
            <person name="Bowman M."/>
            <person name="Iovene M."/>
            <person name="Sanseverino W."/>
            <person name="Cavagnaro P."/>
            <person name="Yildiz M."/>
            <person name="Macko-Podgorni A."/>
            <person name="Moranska E."/>
            <person name="Grzebelus E."/>
            <person name="Grzebelus D."/>
            <person name="Ashrafi H."/>
            <person name="Zheng Z."/>
            <person name="Cheng S."/>
            <person name="Spooner D."/>
            <person name="Van Deynze A."/>
            <person name="Simon P."/>
        </authorList>
    </citation>
    <scope>NUCLEOTIDE SEQUENCE [LARGE SCALE GENOMIC DNA]</scope>
    <source>
        <tissue evidence="7">Leaf</tissue>
    </source>
</reference>
<dbReference type="InterPro" id="IPR011598">
    <property type="entry name" value="bHLH_dom"/>
</dbReference>
<dbReference type="GO" id="GO:0046983">
    <property type="term" value="F:protein dimerization activity"/>
    <property type="evidence" value="ECO:0007669"/>
    <property type="project" value="InterPro"/>
</dbReference>
<feature type="domain" description="BHLH" evidence="6">
    <location>
        <begin position="181"/>
        <end position="231"/>
    </location>
</feature>
<feature type="region of interest" description="Disordered" evidence="5">
    <location>
        <begin position="87"/>
        <end position="171"/>
    </location>
</feature>
<dbReference type="EMBL" id="LNRQ01000006">
    <property type="protein sequence ID" value="KZM91224.1"/>
    <property type="molecule type" value="Genomic_DNA"/>
</dbReference>
<dbReference type="GO" id="GO:0003700">
    <property type="term" value="F:DNA-binding transcription factor activity"/>
    <property type="evidence" value="ECO:0007669"/>
    <property type="project" value="TreeGrafter"/>
</dbReference>
<evidence type="ECO:0000256" key="3">
    <source>
        <dbReference type="ARBA" id="ARBA00023163"/>
    </source>
</evidence>
<reference evidence="8" key="2">
    <citation type="submission" date="2022-03" db="EMBL/GenBank/DDBJ databases">
        <title>Draft title - Genomic analysis of global carrot germplasm unveils the trajectory of domestication and the origin of high carotenoid orange carrot.</title>
        <authorList>
            <person name="Iorizzo M."/>
            <person name="Ellison S."/>
            <person name="Senalik D."/>
            <person name="Macko-Podgorni A."/>
            <person name="Grzebelus D."/>
            <person name="Bostan H."/>
            <person name="Rolling W."/>
            <person name="Curaba J."/>
            <person name="Simon P."/>
        </authorList>
    </citation>
    <scope>NUCLEOTIDE SEQUENCE</scope>
    <source>
        <tissue evidence="8">Leaf</tissue>
    </source>
</reference>
<keyword evidence="2" id="KW-0805">Transcription regulation</keyword>
<evidence type="ECO:0000256" key="5">
    <source>
        <dbReference type="SAM" id="MobiDB-lite"/>
    </source>
</evidence>
<dbReference type="PANTHER" id="PTHR12565">
    <property type="entry name" value="STEROL REGULATORY ELEMENT-BINDING PROTEIN"/>
    <property type="match status" value="1"/>
</dbReference>
<dbReference type="KEGG" id="dcr:108225152"/>
<evidence type="ECO:0000313" key="8">
    <source>
        <dbReference type="EMBL" id="WOH05458.1"/>
    </source>
</evidence>
<gene>
    <name evidence="7" type="ORF">DCAR_021411</name>
    <name evidence="8" type="ORF">DCAR_0624875</name>
</gene>